<dbReference type="EMBL" id="MU129052">
    <property type="protein sequence ID" value="KAF9508717.1"/>
    <property type="molecule type" value="Genomic_DNA"/>
</dbReference>
<proteinExistence type="predicted"/>
<sequence>MSIKLQNYSSIQAAHNLDGLVFWGTGDAILKIPNIIQSVFMHCLLDHQPGLIEKWLVNLMNMAKCMYEQHNKLIPPPLTIPTTQWSALLAASSGTNIVSSAPHPHLSASTPSIEERLGALMTVKSNSGSASV</sequence>
<dbReference type="AlphaFoldDB" id="A0A9P6DP74"/>
<protein>
    <submittedName>
        <fullName evidence="1">Uncharacterized protein</fullName>
    </submittedName>
</protein>
<dbReference type="Proteomes" id="UP000886523">
    <property type="component" value="Unassembled WGS sequence"/>
</dbReference>
<reference evidence="1" key="1">
    <citation type="journal article" date="2020" name="Nat. Commun.">
        <title>Large-scale genome sequencing of mycorrhizal fungi provides insights into the early evolution of symbiotic traits.</title>
        <authorList>
            <person name="Miyauchi S."/>
            <person name="Kiss E."/>
            <person name="Kuo A."/>
            <person name="Drula E."/>
            <person name="Kohler A."/>
            <person name="Sanchez-Garcia M."/>
            <person name="Morin E."/>
            <person name="Andreopoulos B."/>
            <person name="Barry K.W."/>
            <person name="Bonito G."/>
            <person name="Buee M."/>
            <person name="Carver A."/>
            <person name="Chen C."/>
            <person name="Cichocki N."/>
            <person name="Clum A."/>
            <person name="Culley D."/>
            <person name="Crous P.W."/>
            <person name="Fauchery L."/>
            <person name="Girlanda M."/>
            <person name="Hayes R.D."/>
            <person name="Keri Z."/>
            <person name="LaButti K."/>
            <person name="Lipzen A."/>
            <person name="Lombard V."/>
            <person name="Magnuson J."/>
            <person name="Maillard F."/>
            <person name="Murat C."/>
            <person name="Nolan M."/>
            <person name="Ohm R.A."/>
            <person name="Pangilinan J."/>
            <person name="Pereira M.F."/>
            <person name="Perotto S."/>
            <person name="Peter M."/>
            <person name="Pfister S."/>
            <person name="Riley R."/>
            <person name="Sitrit Y."/>
            <person name="Stielow J.B."/>
            <person name="Szollosi G."/>
            <person name="Zifcakova L."/>
            <person name="Stursova M."/>
            <person name="Spatafora J.W."/>
            <person name="Tedersoo L."/>
            <person name="Vaario L.M."/>
            <person name="Yamada A."/>
            <person name="Yan M."/>
            <person name="Wang P."/>
            <person name="Xu J."/>
            <person name="Bruns T."/>
            <person name="Baldrian P."/>
            <person name="Vilgalys R."/>
            <person name="Dunand C."/>
            <person name="Henrissat B."/>
            <person name="Grigoriev I.V."/>
            <person name="Hibbett D."/>
            <person name="Nagy L.G."/>
            <person name="Martin F.M."/>
        </authorList>
    </citation>
    <scope>NUCLEOTIDE SEQUENCE</scope>
    <source>
        <strain evidence="1">UP504</strain>
    </source>
</reference>
<comment type="caution">
    <text evidence="1">The sequence shown here is derived from an EMBL/GenBank/DDBJ whole genome shotgun (WGS) entry which is preliminary data.</text>
</comment>
<accession>A0A9P6DP74</accession>
<name>A0A9P6DP74_9AGAM</name>
<keyword evidence="2" id="KW-1185">Reference proteome</keyword>
<evidence type="ECO:0000313" key="2">
    <source>
        <dbReference type="Proteomes" id="UP000886523"/>
    </source>
</evidence>
<gene>
    <name evidence="1" type="ORF">BS47DRAFT_1397564</name>
</gene>
<evidence type="ECO:0000313" key="1">
    <source>
        <dbReference type="EMBL" id="KAF9508717.1"/>
    </source>
</evidence>
<organism evidence="1 2">
    <name type="scientific">Hydnum rufescens UP504</name>
    <dbReference type="NCBI Taxonomy" id="1448309"/>
    <lineage>
        <taxon>Eukaryota</taxon>
        <taxon>Fungi</taxon>
        <taxon>Dikarya</taxon>
        <taxon>Basidiomycota</taxon>
        <taxon>Agaricomycotina</taxon>
        <taxon>Agaricomycetes</taxon>
        <taxon>Cantharellales</taxon>
        <taxon>Hydnaceae</taxon>
        <taxon>Hydnum</taxon>
    </lineage>
</organism>